<feature type="binding site" evidence="11">
    <location>
        <position position="464"/>
    </location>
    <ligand>
        <name>Zn(2+)</name>
        <dbReference type="ChEBI" id="CHEBI:29105"/>
        <label>2</label>
    </ligand>
</feature>
<feature type="domain" description="Helicase C-terminal" evidence="13">
    <location>
        <begin position="472"/>
        <end position="658"/>
    </location>
</feature>
<dbReference type="InterPro" id="IPR041236">
    <property type="entry name" value="PriA_C"/>
</dbReference>
<dbReference type="HAMAP" id="MF_00983">
    <property type="entry name" value="PriA"/>
    <property type="match status" value="1"/>
</dbReference>
<feature type="domain" description="Helicase ATP-binding" evidence="12">
    <location>
        <begin position="209"/>
        <end position="375"/>
    </location>
</feature>
<evidence type="ECO:0000256" key="2">
    <source>
        <dbReference type="ARBA" id="ARBA00022705"/>
    </source>
</evidence>
<feature type="binding site" evidence="11">
    <location>
        <position position="449"/>
    </location>
    <ligand>
        <name>Zn(2+)</name>
        <dbReference type="ChEBI" id="CHEBI:29105"/>
        <label>2</label>
    </ligand>
</feature>
<comment type="caution">
    <text evidence="14">The sequence shown here is derived from an EMBL/GenBank/DDBJ whole genome shotgun (WGS) entry which is preliminary data.</text>
</comment>
<dbReference type="EMBL" id="JAESWC010000002">
    <property type="protein sequence ID" value="MBL4934954.1"/>
    <property type="molecule type" value="Genomic_DNA"/>
</dbReference>
<dbReference type="PANTHER" id="PTHR30580">
    <property type="entry name" value="PRIMOSOMAL PROTEIN N"/>
    <property type="match status" value="1"/>
</dbReference>
<keyword evidence="2 11" id="KW-0235">DNA replication</keyword>
<evidence type="ECO:0000256" key="3">
    <source>
        <dbReference type="ARBA" id="ARBA00022723"/>
    </source>
</evidence>
<keyword evidence="8 11" id="KW-0067">ATP-binding</keyword>
<gene>
    <name evidence="11 14" type="primary">priA</name>
    <name evidence="14" type="ORF">JK636_04180</name>
</gene>
<dbReference type="PROSITE" id="PS51194">
    <property type="entry name" value="HELICASE_CTER"/>
    <property type="match status" value="1"/>
</dbReference>
<dbReference type="PROSITE" id="PS51192">
    <property type="entry name" value="HELICASE_ATP_BIND_1"/>
    <property type="match status" value="1"/>
</dbReference>
<comment type="similarity">
    <text evidence="11">Belongs to the helicase family. PriA subfamily.</text>
</comment>
<dbReference type="PANTHER" id="PTHR30580:SF0">
    <property type="entry name" value="PRIMOSOMAL PROTEIN N"/>
    <property type="match status" value="1"/>
</dbReference>
<dbReference type="CDD" id="cd18804">
    <property type="entry name" value="SF2_C_priA"/>
    <property type="match status" value="1"/>
</dbReference>
<accession>A0ABS1T9C8</accession>
<keyword evidence="10 11" id="KW-0413">Isomerase</keyword>
<dbReference type="InterPro" id="IPR005259">
    <property type="entry name" value="PriA"/>
</dbReference>
<dbReference type="SUPFAM" id="SSF52540">
    <property type="entry name" value="P-loop containing nucleoside triphosphate hydrolases"/>
    <property type="match status" value="1"/>
</dbReference>
<dbReference type="Pfam" id="PF18074">
    <property type="entry name" value="PriA_C"/>
    <property type="match status" value="1"/>
</dbReference>
<evidence type="ECO:0000256" key="9">
    <source>
        <dbReference type="ARBA" id="ARBA00023125"/>
    </source>
</evidence>
<feature type="binding site" evidence="11">
    <location>
        <position position="467"/>
    </location>
    <ligand>
        <name>Zn(2+)</name>
        <dbReference type="ChEBI" id="CHEBI:29105"/>
        <label>2</label>
    </ligand>
</feature>
<dbReference type="InterPro" id="IPR042115">
    <property type="entry name" value="PriA_3primeBD_sf"/>
</dbReference>
<dbReference type="Proteomes" id="UP000632377">
    <property type="component" value="Unassembled WGS sequence"/>
</dbReference>
<evidence type="ECO:0000313" key="15">
    <source>
        <dbReference type="Proteomes" id="UP000632377"/>
    </source>
</evidence>
<dbReference type="Pfam" id="PF00270">
    <property type="entry name" value="DEAD"/>
    <property type="match status" value="1"/>
</dbReference>
<dbReference type="Gene3D" id="3.40.1440.60">
    <property type="entry name" value="PriA, 3(prime) DNA-binding domain"/>
    <property type="match status" value="1"/>
</dbReference>
<dbReference type="NCBIfam" id="TIGR00595">
    <property type="entry name" value="priA"/>
    <property type="match status" value="1"/>
</dbReference>
<dbReference type="InterPro" id="IPR041222">
    <property type="entry name" value="PriA_3primeBD"/>
</dbReference>
<proteinExistence type="inferred from homology"/>
<feature type="binding site" evidence="11">
    <location>
        <position position="446"/>
    </location>
    <ligand>
        <name>Zn(2+)</name>
        <dbReference type="ChEBI" id="CHEBI:29105"/>
        <label>2</label>
    </ligand>
</feature>
<dbReference type="SMART" id="SM00487">
    <property type="entry name" value="DEXDc"/>
    <property type="match status" value="1"/>
</dbReference>
<name>A0ABS1T9C8_9CLOT</name>
<dbReference type="Gene3D" id="3.40.50.300">
    <property type="entry name" value="P-loop containing nucleotide triphosphate hydrolases"/>
    <property type="match status" value="2"/>
</dbReference>
<feature type="binding site" evidence="11">
    <location>
        <position position="480"/>
    </location>
    <ligand>
        <name>Zn(2+)</name>
        <dbReference type="ChEBI" id="CHEBI:29105"/>
        <label>1</label>
    </ligand>
</feature>
<dbReference type="InterPro" id="IPR040498">
    <property type="entry name" value="PriA_CRR"/>
</dbReference>
<evidence type="ECO:0000256" key="6">
    <source>
        <dbReference type="ARBA" id="ARBA00022806"/>
    </source>
</evidence>
<keyword evidence="5 11" id="KW-0378">Hydrolase</keyword>
<dbReference type="Pfam" id="PF18319">
    <property type="entry name" value="Zn_ribbon_PriA"/>
    <property type="match status" value="1"/>
</dbReference>
<dbReference type="SMART" id="SM00490">
    <property type="entry name" value="HELICc"/>
    <property type="match status" value="1"/>
</dbReference>
<dbReference type="InterPro" id="IPR001650">
    <property type="entry name" value="Helicase_C-like"/>
</dbReference>
<dbReference type="EC" id="5.6.2.4" evidence="11"/>
<evidence type="ECO:0000256" key="4">
    <source>
        <dbReference type="ARBA" id="ARBA00022741"/>
    </source>
</evidence>
<evidence type="ECO:0000256" key="1">
    <source>
        <dbReference type="ARBA" id="ARBA00022515"/>
    </source>
</evidence>
<evidence type="ECO:0000256" key="8">
    <source>
        <dbReference type="ARBA" id="ARBA00022840"/>
    </source>
</evidence>
<keyword evidence="4 11" id="KW-0547">Nucleotide-binding</keyword>
<evidence type="ECO:0000256" key="7">
    <source>
        <dbReference type="ARBA" id="ARBA00022833"/>
    </source>
</evidence>
<evidence type="ECO:0000259" key="12">
    <source>
        <dbReference type="PROSITE" id="PS51192"/>
    </source>
</evidence>
<organism evidence="14 15">
    <name type="scientific">Clostridium rhizosphaerae</name>
    <dbReference type="NCBI Taxonomy" id="2803861"/>
    <lineage>
        <taxon>Bacteria</taxon>
        <taxon>Bacillati</taxon>
        <taxon>Bacillota</taxon>
        <taxon>Clostridia</taxon>
        <taxon>Eubacteriales</taxon>
        <taxon>Clostridiaceae</taxon>
        <taxon>Clostridium</taxon>
    </lineage>
</organism>
<comment type="catalytic activity">
    <reaction evidence="11">
        <text>ATP + H2O = ADP + phosphate + H(+)</text>
        <dbReference type="Rhea" id="RHEA:13065"/>
        <dbReference type="ChEBI" id="CHEBI:15377"/>
        <dbReference type="ChEBI" id="CHEBI:15378"/>
        <dbReference type="ChEBI" id="CHEBI:30616"/>
        <dbReference type="ChEBI" id="CHEBI:43474"/>
        <dbReference type="ChEBI" id="CHEBI:456216"/>
        <dbReference type="EC" id="5.6.2.4"/>
    </reaction>
</comment>
<comment type="function">
    <text evidence="11">Initiates the restart of stalled replication forks, which reloads the replicative helicase on sites other than the origin of replication. Recognizes and binds to abandoned replication forks and remodels them to uncover a helicase loading site. Promotes assembly of the primosome at these replication forks.</text>
</comment>
<reference evidence="14 15" key="1">
    <citation type="submission" date="2021-01" db="EMBL/GenBank/DDBJ databases">
        <title>Genome public.</title>
        <authorList>
            <person name="Liu C."/>
            <person name="Sun Q."/>
        </authorList>
    </citation>
    <scope>NUCLEOTIDE SEQUENCE [LARGE SCALE GENOMIC DNA]</scope>
    <source>
        <strain evidence="14 15">YIM B02515</strain>
    </source>
</reference>
<dbReference type="InterPro" id="IPR011545">
    <property type="entry name" value="DEAD/DEAH_box_helicase_dom"/>
</dbReference>
<keyword evidence="15" id="KW-1185">Reference proteome</keyword>
<evidence type="ECO:0000313" key="14">
    <source>
        <dbReference type="EMBL" id="MBL4934954.1"/>
    </source>
</evidence>
<comment type="cofactor">
    <cofactor evidence="11">
        <name>Zn(2+)</name>
        <dbReference type="ChEBI" id="CHEBI:29105"/>
    </cofactor>
    <text evidence="11">Binds 2 zinc ions per subunit.</text>
</comment>
<feature type="binding site" evidence="11">
    <location>
        <position position="437"/>
    </location>
    <ligand>
        <name>Zn(2+)</name>
        <dbReference type="ChEBI" id="CHEBI:29105"/>
        <label>1</label>
    </ligand>
</feature>
<keyword evidence="3 11" id="KW-0479">Metal-binding</keyword>
<dbReference type="Pfam" id="PF17764">
    <property type="entry name" value="PriA_3primeBD"/>
    <property type="match status" value="1"/>
</dbReference>
<keyword evidence="7 11" id="KW-0862">Zinc</keyword>
<dbReference type="Pfam" id="PF00271">
    <property type="entry name" value="Helicase_C"/>
    <property type="match status" value="1"/>
</dbReference>
<evidence type="ECO:0000256" key="10">
    <source>
        <dbReference type="ARBA" id="ARBA00023235"/>
    </source>
</evidence>
<evidence type="ECO:0000256" key="11">
    <source>
        <dbReference type="HAMAP-Rule" id="MF_00983"/>
    </source>
</evidence>
<dbReference type="InterPro" id="IPR027417">
    <property type="entry name" value="P-loop_NTPase"/>
</dbReference>
<protein>
    <recommendedName>
        <fullName evidence="11">Replication restart protein PriA</fullName>
    </recommendedName>
    <alternativeName>
        <fullName evidence="11">ATP-dependent DNA helicase PriA</fullName>
        <ecNumber evidence="11">5.6.2.4</ecNumber>
    </alternativeName>
    <alternativeName>
        <fullName evidence="11">DNA 3'-5' helicase PriA</fullName>
    </alternativeName>
</protein>
<keyword evidence="9 11" id="KW-0238">DNA-binding</keyword>
<comment type="catalytic activity">
    <reaction evidence="11">
        <text>Couples ATP hydrolysis with the unwinding of duplex DNA by translocating in the 3'-5' direction.</text>
        <dbReference type="EC" id="5.6.2.4"/>
    </reaction>
</comment>
<dbReference type="CDD" id="cd17929">
    <property type="entry name" value="DEXHc_priA"/>
    <property type="match status" value="1"/>
</dbReference>
<dbReference type="InterPro" id="IPR014001">
    <property type="entry name" value="Helicase_ATP-bd"/>
</dbReference>
<feature type="binding site" evidence="11">
    <location>
        <position position="477"/>
    </location>
    <ligand>
        <name>Zn(2+)</name>
        <dbReference type="ChEBI" id="CHEBI:29105"/>
        <label>1</label>
    </ligand>
</feature>
<evidence type="ECO:0000256" key="5">
    <source>
        <dbReference type="ARBA" id="ARBA00022801"/>
    </source>
</evidence>
<dbReference type="RefSeq" id="WP_202747585.1">
    <property type="nucleotide sequence ID" value="NZ_JAESWC010000002.1"/>
</dbReference>
<feature type="binding site" evidence="11">
    <location>
        <position position="440"/>
    </location>
    <ligand>
        <name>Zn(2+)</name>
        <dbReference type="ChEBI" id="CHEBI:29105"/>
        <label>1</label>
    </ligand>
</feature>
<dbReference type="NCBIfam" id="NF004066">
    <property type="entry name" value="PRK05580.1-3"/>
    <property type="match status" value="1"/>
</dbReference>
<comment type="subunit">
    <text evidence="11">Component of the replication restart primosome.</text>
</comment>
<keyword evidence="1 11" id="KW-0639">Primosome</keyword>
<sequence>MYKYAGIIVNNSSLQVDKIFTYSIPNNLKEILKLGFIVKVPFGIGNKKIDGFVVELYEECSEETRTKEILGISYEFSFLREEDINLIKFMRERYLCTYLEAIKSILPPGITKGMQRKTSQVIYAGKQLEGKYNKEPYISIYNLILSNNGKYNKNELVNKFEISLSSINTLLKYNYLDNEKIYIDRFDQRKFNAYSEKTLNYEQKNVLDKISSSDKNIFLLHGVTGSGKTEVYMKLVSQMINNNKDSIILVPEISLTPQMVERFKGRFGENIAVFHSRLSEGERYDEWIRVKEQRVKVAIGARSAVFLPFNNLGLIIIDEEHETSYKSDSDPKYTAYEIAEYRCSENKSILVLGSATPSIDTYYKAKSDTIELLKMNTRADNAVLPSIKLVDMREELLDNNRSIFSKALYEEIEMALTNKEQIILFLNRRGYSPFVSCRKCGYVFKCPNCDISLTYHNESNSLECHYCGIKQKSTSICPKCRSKYVKYFGIGTEKIEHEIKKYFPKARTLRMDFDTTRNKHSYEHIYKSFKHHEADILVGTQMIAKGLDFKNVTLVGVIAADLSLNLPDYRSGERTFQLITQVAGRAGRGEKPGKVIVQTYNPENYSIGYSISNNYEGFYNDEISIRRDMNYPPFSKIFSINMSSKKEDILIKNIQNIGVLLKQILKKDDKIEMLGPCPCSISKINEYYRWQILLKGQIDYVLANNIKNIIYDSLRQVYNEIRVSLDINPTNLL</sequence>
<evidence type="ECO:0000259" key="13">
    <source>
        <dbReference type="PROSITE" id="PS51194"/>
    </source>
</evidence>
<keyword evidence="6 11" id="KW-0347">Helicase</keyword>